<keyword evidence="2" id="KW-1185">Reference proteome</keyword>
<dbReference type="AlphaFoldDB" id="A0AAD2E7Q1"/>
<proteinExistence type="predicted"/>
<organism evidence="1 2">
    <name type="scientific">Fraxinus pennsylvanica</name>
    <dbReference type="NCBI Taxonomy" id="56036"/>
    <lineage>
        <taxon>Eukaryota</taxon>
        <taxon>Viridiplantae</taxon>
        <taxon>Streptophyta</taxon>
        <taxon>Embryophyta</taxon>
        <taxon>Tracheophyta</taxon>
        <taxon>Spermatophyta</taxon>
        <taxon>Magnoliopsida</taxon>
        <taxon>eudicotyledons</taxon>
        <taxon>Gunneridae</taxon>
        <taxon>Pentapetalae</taxon>
        <taxon>asterids</taxon>
        <taxon>lamiids</taxon>
        <taxon>Lamiales</taxon>
        <taxon>Oleaceae</taxon>
        <taxon>Oleeae</taxon>
        <taxon>Fraxinus</taxon>
    </lineage>
</organism>
<evidence type="ECO:0000313" key="2">
    <source>
        <dbReference type="Proteomes" id="UP000834106"/>
    </source>
</evidence>
<evidence type="ECO:0000313" key="1">
    <source>
        <dbReference type="EMBL" id="CAI9780444.1"/>
    </source>
</evidence>
<dbReference type="Proteomes" id="UP000834106">
    <property type="component" value="Chromosome 17"/>
</dbReference>
<gene>
    <name evidence="1" type="ORF">FPE_LOCUS27874</name>
</gene>
<reference evidence="1" key="1">
    <citation type="submission" date="2023-05" db="EMBL/GenBank/DDBJ databases">
        <authorList>
            <person name="Huff M."/>
        </authorList>
    </citation>
    <scope>NUCLEOTIDE SEQUENCE</scope>
</reference>
<dbReference type="EMBL" id="OU503052">
    <property type="protein sequence ID" value="CAI9780444.1"/>
    <property type="molecule type" value="Genomic_DNA"/>
</dbReference>
<name>A0AAD2E7Q1_9LAMI</name>
<accession>A0AAD2E7Q1</accession>
<sequence>MEVCKKHDNVYISGANLDSSFRKSGPITDVKFEKSSVMLMEPHTRGQTDELGVPQRLMPYRQSCATVNLKYNASEFYLEDCKDDSGLYDVTIEVERLCQPQPVPPTSKKQVNC</sequence>
<protein>
    <submittedName>
        <fullName evidence="1">Uncharacterized protein</fullName>
    </submittedName>
</protein>